<evidence type="ECO:0000256" key="2">
    <source>
        <dbReference type="ARBA" id="ARBA00012925"/>
    </source>
</evidence>
<feature type="binding site" evidence="7">
    <location>
        <position position="42"/>
    </location>
    <ligand>
        <name>Zn(2+)</name>
        <dbReference type="ChEBI" id="CHEBI:29105"/>
    </ligand>
</feature>
<dbReference type="Pfam" id="PF00484">
    <property type="entry name" value="Pro_CA"/>
    <property type="match status" value="1"/>
</dbReference>
<feature type="binding site" evidence="7">
    <location>
        <position position="100"/>
    </location>
    <ligand>
        <name>Zn(2+)</name>
        <dbReference type="ChEBI" id="CHEBI:29105"/>
    </ligand>
</feature>
<evidence type="ECO:0000256" key="8">
    <source>
        <dbReference type="RuleBase" id="RU003956"/>
    </source>
</evidence>
<evidence type="ECO:0000313" key="9">
    <source>
        <dbReference type="EMBL" id="ANB71982.1"/>
    </source>
</evidence>
<gene>
    <name evidence="9" type="ORF">AYM40_06050</name>
</gene>
<evidence type="ECO:0000256" key="1">
    <source>
        <dbReference type="ARBA" id="ARBA00006217"/>
    </source>
</evidence>
<keyword evidence="10" id="KW-1185">Reference proteome</keyword>
<dbReference type="GO" id="GO:0034599">
    <property type="term" value="P:cellular response to oxidative stress"/>
    <property type="evidence" value="ECO:0007669"/>
    <property type="project" value="TreeGrafter"/>
</dbReference>
<feature type="binding site" evidence="7">
    <location>
        <position position="44"/>
    </location>
    <ligand>
        <name>Zn(2+)</name>
        <dbReference type="ChEBI" id="CHEBI:29105"/>
    </ligand>
</feature>
<comment type="function">
    <text evidence="8">Reversible hydration of carbon dioxide.</text>
</comment>
<feature type="binding site" evidence="7">
    <location>
        <position position="97"/>
    </location>
    <ligand>
        <name>Zn(2+)</name>
        <dbReference type="ChEBI" id="CHEBI:29105"/>
    </ligand>
</feature>
<dbReference type="OrthoDB" id="9797527at2"/>
<evidence type="ECO:0000313" key="10">
    <source>
        <dbReference type="Proteomes" id="UP000076852"/>
    </source>
</evidence>
<dbReference type="Gene3D" id="3.40.1050.10">
    <property type="entry name" value="Carbonic anhydrase"/>
    <property type="match status" value="1"/>
</dbReference>
<comment type="cofactor">
    <cofactor evidence="7">
        <name>Zn(2+)</name>
        <dbReference type="ChEBI" id="CHEBI:29105"/>
    </cofactor>
    <text evidence="7">Binds 1 zinc ion per subunit.</text>
</comment>
<organism evidence="9 10">
    <name type="scientific">Paraburkholderia phytofirmans OLGA172</name>
    <dbReference type="NCBI Taxonomy" id="1417228"/>
    <lineage>
        <taxon>Bacteria</taxon>
        <taxon>Pseudomonadati</taxon>
        <taxon>Pseudomonadota</taxon>
        <taxon>Betaproteobacteria</taxon>
        <taxon>Burkholderiales</taxon>
        <taxon>Burkholderiaceae</taxon>
        <taxon>Paraburkholderia</taxon>
    </lineage>
</organism>
<evidence type="ECO:0000256" key="7">
    <source>
        <dbReference type="PIRSR" id="PIRSR601765-1"/>
    </source>
</evidence>
<reference evidence="9 10" key="1">
    <citation type="journal article" date="2016" name="Gene">
        <title>PacBio SMRT assembly of a complex multi-replicon genome reveals chlorocatechol degradative operon in a region of genome plasticity.</title>
        <authorList>
            <person name="Ricker N."/>
            <person name="Shen S.Y."/>
            <person name="Goordial J."/>
            <person name="Jin S."/>
            <person name="Fulthorpe R.R."/>
        </authorList>
    </citation>
    <scope>NUCLEOTIDE SEQUENCE [LARGE SCALE GENOMIC DNA]</scope>
    <source>
        <strain evidence="9 10">OLGA172</strain>
    </source>
</reference>
<dbReference type="GO" id="GO:0008270">
    <property type="term" value="F:zinc ion binding"/>
    <property type="evidence" value="ECO:0007669"/>
    <property type="project" value="UniProtKB-UniRule"/>
</dbReference>
<dbReference type="STRING" id="1804984.AYM40_06050"/>
<dbReference type="SUPFAM" id="SSF53056">
    <property type="entry name" value="beta-carbonic anhydrase, cab"/>
    <property type="match status" value="1"/>
</dbReference>
<dbReference type="GO" id="GO:0004089">
    <property type="term" value="F:carbonate dehydratase activity"/>
    <property type="evidence" value="ECO:0007669"/>
    <property type="project" value="UniProtKB-UniRule"/>
</dbReference>
<dbReference type="Proteomes" id="UP000076852">
    <property type="component" value="Chromosome 1"/>
</dbReference>
<accession>A0A160FIE8</accession>
<comment type="catalytic activity">
    <reaction evidence="6 8">
        <text>hydrogencarbonate + H(+) = CO2 + H2O</text>
        <dbReference type="Rhea" id="RHEA:10748"/>
        <dbReference type="ChEBI" id="CHEBI:15377"/>
        <dbReference type="ChEBI" id="CHEBI:15378"/>
        <dbReference type="ChEBI" id="CHEBI:16526"/>
        <dbReference type="ChEBI" id="CHEBI:17544"/>
        <dbReference type="EC" id="4.2.1.1"/>
    </reaction>
</comment>
<keyword evidence="5 8" id="KW-0456">Lyase</keyword>
<dbReference type="PANTHER" id="PTHR11002:SF76">
    <property type="entry name" value="CARBONIC ANHYDRASE"/>
    <property type="match status" value="1"/>
</dbReference>
<evidence type="ECO:0000256" key="5">
    <source>
        <dbReference type="ARBA" id="ARBA00023239"/>
    </source>
</evidence>
<protein>
    <recommendedName>
        <fullName evidence="2 8">Carbonic anhydrase</fullName>
        <ecNumber evidence="2 8">4.2.1.1</ecNumber>
    </recommendedName>
    <alternativeName>
        <fullName evidence="8">Carbonate dehydratase</fullName>
    </alternativeName>
</protein>
<evidence type="ECO:0000256" key="6">
    <source>
        <dbReference type="ARBA" id="ARBA00048348"/>
    </source>
</evidence>
<dbReference type="GO" id="GO:0071244">
    <property type="term" value="P:cellular response to carbon dioxide"/>
    <property type="evidence" value="ECO:0007669"/>
    <property type="project" value="TreeGrafter"/>
</dbReference>
<dbReference type="InterPro" id="IPR001765">
    <property type="entry name" value="Carbonic_anhydrase"/>
</dbReference>
<dbReference type="EC" id="4.2.1.1" evidence="2 8"/>
<keyword evidence="4 7" id="KW-0862">Zinc</keyword>
<comment type="similarity">
    <text evidence="1 8">Belongs to the beta-class carbonic anhydrase family.</text>
</comment>
<dbReference type="InterPro" id="IPR036874">
    <property type="entry name" value="Carbonic_anhydrase_sf"/>
</dbReference>
<dbReference type="EMBL" id="CP014578">
    <property type="protein sequence ID" value="ANB71982.1"/>
    <property type="molecule type" value="Genomic_DNA"/>
</dbReference>
<sequence length="208" mass="23237">MTYPQRMLVENLAWSDEISTRDPAYFQRLANDQRPNVLWIGCSDSRVPEAVTRAMPGEIFVHRNIANLVGEHDDSLASVLEYALVVLRVQHIIVCGHHCCGGVQAALRPPAAALPNVNRRIEPIRRLAALHTTELRLLEDFDERADRLAELNVLAQVQTLHALPLIQDARRAVQIHGWIFSMHDGRLKALTDPQWALGDTADAHEAAG</sequence>
<dbReference type="GO" id="GO:0015976">
    <property type="term" value="P:carbon utilization"/>
    <property type="evidence" value="ECO:0007669"/>
    <property type="project" value="InterPro"/>
</dbReference>
<dbReference type="PANTHER" id="PTHR11002">
    <property type="entry name" value="CARBONIC ANHYDRASE"/>
    <property type="match status" value="1"/>
</dbReference>
<dbReference type="CDD" id="cd00883">
    <property type="entry name" value="beta_CA_cladeA"/>
    <property type="match status" value="1"/>
</dbReference>
<dbReference type="InterPro" id="IPR015892">
    <property type="entry name" value="Carbonic_anhydrase_CS"/>
</dbReference>
<dbReference type="PROSITE" id="PS00705">
    <property type="entry name" value="PROK_CO2_ANHYDRASE_2"/>
    <property type="match status" value="1"/>
</dbReference>
<name>A0A160FIE8_9BURK</name>
<dbReference type="RefSeq" id="WP_063495429.1">
    <property type="nucleotide sequence ID" value="NZ_CP014578.1"/>
</dbReference>
<evidence type="ECO:0000256" key="4">
    <source>
        <dbReference type="ARBA" id="ARBA00022833"/>
    </source>
</evidence>
<dbReference type="SMART" id="SM00947">
    <property type="entry name" value="Pro_CA"/>
    <property type="match status" value="1"/>
</dbReference>
<proteinExistence type="inferred from homology"/>
<evidence type="ECO:0000256" key="3">
    <source>
        <dbReference type="ARBA" id="ARBA00022723"/>
    </source>
</evidence>
<keyword evidence="3 7" id="KW-0479">Metal-binding</keyword>
<dbReference type="KEGG" id="buz:AYM40_06050"/>
<dbReference type="AlphaFoldDB" id="A0A160FIE8"/>